<dbReference type="RefSeq" id="WP_065123165.1">
    <property type="nucleotide sequence ID" value="NZ_LZKQ01000289.1"/>
</dbReference>
<comment type="caution">
    <text evidence="3">The sequence shown here is derived from an EMBL/GenBank/DDBJ whole genome shotgun (WGS) entry which is preliminary data.</text>
</comment>
<dbReference type="InterPro" id="IPR006680">
    <property type="entry name" value="Amidohydro-rel"/>
</dbReference>
<dbReference type="PANTHER" id="PTHR43135:SF3">
    <property type="entry name" value="ALPHA-D-RIBOSE 1-METHYLPHOSPHONATE 5-TRIPHOSPHATE DIPHOSPHATASE"/>
    <property type="match status" value="1"/>
</dbReference>
<dbReference type="OrthoDB" id="9776455at2"/>
<dbReference type="Gene3D" id="2.30.40.10">
    <property type="entry name" value="Urease, subunit C, domain 1"/>
    <property type="match status" value="1"/>
</dbReference>
<accession>A0A1A3BQT2</accession>
<dbReference type="Pfam" id="PF01979">
    <property type="entry name" value="Amidohydro_1"/>
    <property type="match status" value="1"/>
</dbReference>
<sequence>MSTLAITGADAVFSGDLDDPVLTDTDTVVCREEVIIAVGHHDELIDEIESADWVLDAQGSTVAPGLIDSHCHVVLGDYTPRQKTVDFLASYVHGGITRVVSPGEIHAQGRPHTALGVKALAIAAKECFDNFRPGGMTVHAGAVVLEPTLQEPDFAELQRAGIRLAKFGFGAYSDPADGADQIRWAQRHGITVMCHSGGASIPGSKPISPEHLMLLRPDVCGHINGGPTSLDESGVDEVIEQSDMALQLVQAGNLKSAVRILRKADDSGQLHRIVIGSDTPTGTGVMPLGVIKTIAELSSLSGMDPARVWAAATGNNSRVWGLGAGLACEGAAADLVVMDAPWGSTASRARDALAIGDIPGISAVVCGGRVTALRSRNTPRAARLATVEPDLPHLDDAHAPLPRQPRHLVAGRR</sequence>
<feature type="domain" description="Amidohydrolase-related" evidence="2">
    <location>
        <begin position="61"/>
        <end position="345"/>
    </location>
</feature>
<evidence type="ECO:0000313" key="4">
    <source>
        <dbReference type="Proteomes" id="UP000093795"/>
    </source>
</evidence>
<dbReference type="InterPro" id="IPR011059">
    <property type="entry name" value="Metal-dep_hydrolase_composite"/>
</dbReference>
<evidence type="ECO:0000259" key="2">
    <source>
        <dbReference type="Pfam" id="PF01979"/>
    </source>
</evidence>
<dbReference type="PANTHER" id="PTHR43135">
    <property type="entry name" value="ALPHA-D-RIBOSE 1-METHYLPHOSPHONATE 5-TRIPHOSPHATE DIPHOSPHATASE"/>
    <property type="match status" value="1"/>
</dbReference>
<evidence type="ECO:0000313" key="3">
    <source>
        <dbReference type="EMBL" id="OBI75776.1"/>
    </source>
</evidence>
<dbReference type="CDD" id="cd01292">
    <property type="entry name" value="metallo-dependent_hydrolases"/>
    <property type="match status" value="1"/>
</dbReference>
<dbReference type="Proteomes" id="UP000093795">
    <property type="component" value="Unassembled WGS sequence"/>
</dbReference>
<dbReference type="SUPFAM" id="SSF51338">
    <property type="entry name" value="Composite domain of metallo-dependent hydrolases"/>
    <property type="match status" value="1"/>
</dbReference>
<proteinExistence type="predicted"/>
<gene>
    <name evidence="3" type="ORF">A9X01_04495</name>
</gene>
<dbReference type="InterPro" id="IPR051781">
    <property type="entry name" value="Metallo-dep_Hydrolase"/>
</dbReference>
<reference evidence="3 4" key="1">
    <citation type="submission" date="2016-06" db="EMBL/GenBank/DDBJ databases">
        <authorList>
            <person name="Kjaerup R.B."/>
            <person name="Dalgaard T.S."/>
            <person name="Juul-Madsen H.R."/>
        </authorList>
    </citation>
    <scope>NUCLEOTIDE SEQUENCE [LARGE SCALE GENOMIC DNA]</scope>
    <source>
        <strain evidence="3 4">1081914.2</strain>
    </source>
</reference>
<feature type="compositionally biased region" description="Basic residues" evidence="1">
    <location>
        <begin position="404"/>
        <end position="413"/>
    </location>
</feature>
<feature type="region of interest" description="Disordered" evidence="1">
    <location>
        <begin position="391"/>
        <end position="413"/>
    </location>
</feature>
<evidence type="ECO:0000256" key="1">
    <source>
        <dbReference type="SAM" id="MobiDB-lite"/>
    </source>
</evidence>
<dbReference type="Gene3D" id="3.20.20.140">
    <property type="entry name" value="Metal-dependent hydrolases"/>
    <property type="match status" value="1"/>
</dbReference>
<dbReference type="EMBL" id="LZKQ01000289">
    <property type="protein sequence ID" value="OBI75776.1"/>
    <property type="molecule type" value="Genomic_DNA"/>
</dbReference>
<dbReference type="SUPFAM" id="SSF51556">
    <property type="entry name" value="Metallo-dependent hydrolases"/>
    <property type="match status" value="1"/>
</dbReference>
<name>A0A1A3BQT2_MYCAS</name>
<keyword evidence="3" id="KW-0378">Hydrolase</keyword>
<dbReference type="InterPro" id="IPR032466">
    <property type="entry name" value="Metal_Hydrolase"/>
</dbReference>
<dbReference type="AlphaFoldDB" id="A0A1A3BQT2"/>
<protein>
    <submittedName>
        <fullName evidence="3">Amidohydrolase</fullName>
    </submittedName>
</protein>
<organism evidence="3 4">
    <name type="scientific">Mycobacterium asiaticum</name>
    <dbReference type="NCBI Taxonomy" id="1790"/>
    <lineage>
        <taxon>Bacteria</taxon>
        <taxon>Bacillati</taxon>
        <taxon>Actinomycetota</taxon>
        <taxon>Actinomycetes</taxon>
        <taxon>Mycobacteriales</taxon>
        <taxon>Mycobacteriaceae</taxon>
        <taxon>Mycobacterium</taxon>
    </lineage>
</organism>
<dbReference type="GO" id="GO:0016810">
    <property type="term" value="F:hydrolase activity, acting on carbon-nitrogen (but not peptide) bonds"/>
    <property type="evidence" value="ECO:0007669"/>
    <property type="project" value="InterPro"/>
</dbReference>